<sequence>MWLRAITHADVGASKLAPTKKLKQRLKNASASKAIQIAWASRFVSAPAEIDGGARLGRRLGFYGWGPVRRDTAIRMQGGIAGRNAEKQIDHGDLRWWERVERVDAHPTYRALGDWTINFSRQKMTERGDGAAPLRRGGVYTHPSIMDIRDTGRWHPLISKDF</sequence>
<protein>
    <submittedName>
        <fullName evidence="1">Uncharacterized protein</fullName>
    </submittedName>
</protein>
<name>A0A2T4FJF4_9PSED</name>
<evidence type="ECO:0000313" key="2">
    <source>
        <dbReference type="Proteomes" id="UP000240476"/>
    </source>
</evidence>
<dbReference type="AlphaFoldDB" id="A0A2T4FJF4"/>
<organism evidence="1 2">
    <name type="scientific">Pseudomonas palleroniana</name>
    <dbReference type="NCBI Taxonomy" id="191390"/>
    <lineage>
        <taxon>Bacteria</taxon>
        <taxon>Pseudomonadati</taxon>
        <taxon>Pseudomonadota</taxon>
        <taxon>Gammaproteobacteria</taxon>
        <taxon>Pseudomonadales</taxon>
        <taxon>Pseudomonadaceae</taxon>
        <taxon>Pseudomonas</taxon>
    </lineage>
</organism>
<comment type="caution">
    <text evidence="1">The sequence shown here is derived from an EMBL/GenBank/DDBJ whole genome shotgun (WGS) entry which is preliminary data.</text>
</comment>
<gene>
    <name evidence="1" type="ORF">C9383_19815</name>
</gene>
<accession>A0A2T4FJF4</accession>
<keyword evidence="2" id="KW-1185">Reference proteome</keyword>
<proteinExistence type="predicted"/>
<dbReference type="EMBL" id="PYWX01000058">
    <property type="protein sequence ID" value="PTC23552.1"/>
    <property type="molecule type" value="Genomic_DNA"/>
</dbReference>
<dbReference type="Proteomes" id="UP000240476">
    <property type="component" value="Unassembled WGS sequence"/>
</dbReference>
<evidence type="ECO:0000313" key="1">
    <source>
        <dbReference type="EMBL" id="PTC23552.1"/>
    </source>
</evidence>
<reference evidence="1 2" key="1">
    <citation type="submission" date="2018-03" db="EMBL/GenBank/DDBJ databases">
        <title>Draft genome sequence of the type strain of Pseudomonas palleroniana LMG 23076, isolated from rice in Cameroon.</title>
        <authorList>
            <person name="Tambong J.T."/>
        </authorList>
    </citation>
    <scope>NUCLEOTIDE SEQUENCE [LARGE SCALE GENOMIC DNA]</scope>
    <source>
        <strain evidence="1 2">LMG 23076</strain>
    </source>
</reference>